<evidence type="ECO:0000256" key="12">
    <source>
        <dbReference type="ARBA" id="ARBA00032235"/>
    </source>
</evidence>
<dbReference type="EMBL" id="PEBQ01000010">
    <property type="protein sequence ID" value="PHY95376.1"/>
    <property type="molecule type" value="Genomic_DNA"/>
</dbReference>
<protein>
    <recommendedName>
        <fullName evidence="3">DNA topoisomerase</fullName>
        <ecNumber evidence="3">5.6.2.1</ecNumber>
    </recommendedName>
    <alternativeName>
        <fullName evidence="13">Omega-protein</fullName>
    </alternativeName>
    <alternativeName>
        <fullName evidence="12">Relaxing enzyme</fullName>
    </alternativeName>
    <alternativeName>
        <fullName evidence="10">Swivelase</fullName>
    </alternativeName>
    <alternativeName>
        <fullName evidence="11">Untwisting enzyme</fullName>
    </alternativeName>
</protein>
<dbReference type="PRINTS" id="PR00417">
    <property type="entry name" value="PRTPISMRASEI"/>
</dbReference>
<dbReference type="EC" id="5.6.2.1" evidence="3"/>
<dbReference type="Gene3D" id="1.10.290.10">
    <property type="entry name" value="Topoisomerase I, domain 4"/>
    <property type="match status" value="1"/>
</dbReference>
<evidence type="ECO:0000256" key="1">
    <source>
        <dbReference type="ARBA" id="ARBA00000213"/>
    </source>
</evidence>
<feature type="region of interest" description="Disordered" evidence="14">
    <location>
        <begin position="468"/>
        <end position="510"/>
    </location>
</feature>
<dbReference type="Gene3D" id="3.40.50.140">
    <property type="match status" value="1"/>
</dbReference>
<evidence type="ECO:0000256" key="4">
    <source>
        <dbReference type="ARBA" id="ARBA00022723"/>
    </source>
</evidence>
<evidence type="ECO:0000256" key="5">
    <source>
        <dbReference type="ARBA" id="ARBA00022771"/>
    </source>
</evidence>
<comment type="caution">
    <text evidence="17">The sequence shown here is derived from an EMBL/GenBank/DDBJ whole genome shotgun (WGS) entry which is preliminary data.</text>
</comment>
<evidence type="ECO:0000256" key="9">
    <source>
        <dbReference type="ARBA" id="ARBA00023235"/>
    </source>
</evidence>
<dbReference type="SMART" id="SM00436">
    <property type="entry name" value="TOP1Bc"/>
    <property type="match status" value="1"/>
</dbReference>
<keyword evidence="9" id="KW-0413">Isomerase</keyword>
<accession>A0A2G4RFM4</accession>
<dbReference type="InterPro" id="IPR023405">
    <property type="entry name" value="Topo_IA_core_domain"/>
</dbReference>
<dbReference type="InterPro" id="IPR013824">
    <property type="entry name" value="Topo_IA_cen_sub1"/>
</dbReference>
<evidence type="ECO:0000256" key="2">
    <source>
        <dbReference type="ARBA" id="ARBA00009446"/>
    </source>
</evidence>
<dbReference type="OrthoDB" id="9803554at2"/>
<keyword evidence="18" id="KW-1185">Reference proteome</keyword>
<evidence type="ECO:0000256" key="3">
    <source>
        <dbReference type="ARBA" id="ARBA00012891"/>
    </source>
</evidence>
<comment type="catalytic activity">
    <reaction evidence="1">
        <text>ATP-independent breakage of single-stranded DNA, followed by passage and rejoining.</text>
        <dbReference type="EC" id="5.6.2.1"/>
    </reaction>
</comment>
<evidence type="ECO:0000256" key="8">
    <source>
        <dbReference type="ARBA" id="ARBA00023125"/>
    </source>
</evidence>
<evidence type="ECO:0000256" key="11">
    <source>
        <dbReference type="ARBA" id="ARBA00031985"/>
    </source>
</evidence>
<dbReference type="InterPro" id="IPR013497">
    <property type="entry name" value="Topo_IA_cen"/>
</dbReference>
<keyword evidence="4" id="KW-0479">Metal-binding</keyword>
<feature type="domain" description="Topo IA-type catalytic" evidence="16">
    <location>
        <begin position="176"/>
        <end position="645"/>
    </location>
</feature>
<evidence type="ECO:0000313" key="17">
    <source>
        <dbReference type="EMBL" id="PHY95376.1"/>
    </source>
</evidence>
<evidence type="ECO:0000256" key="6">
    <source>
        <dbReference type="ARBA" id="ARBA00022833"/>
    </source>
</evidence>
<dbReference type="GO" id="GO:0006281">
    <property type="term" value="P:DNA repair"/>
    <property type="evidence" value="ECO:0007669"/>
    <property type="project" value="TreeGrafter"/>
</dbReference>
<dbReference type="SMART" id="SM00437">
    <property type="entry name" value="TOP1Ac"/>
    <property type="match status" value="1"/>
</dbReference>
<evidence type="ECO:0000256" key="10">
    <source>
        <dbReference type="ARBA" id="ARBA00030003"/>
    </source>
</evidence>
<proteinExistence type="inferred from homology"/>
<keyword evidence="7" id="KW-0799">Topoisomerase</keyword>
<dbReference type="PANTHER" id="PTHR11390:SF21">
    <property type="entry name" value="DNA TOPOISOMERASE 3-ALPHA"/>
    <property type="match status" value="1"/>
</dbReference>
<feature type="compositionally biased region" description="Acidic residues" evidence="14">
    <location>
        <begin position="476"/>
        <end position="485"/>
    </location>
</feature>
<dbReference type="GO" id="GO:0003917">
    <property type="term" value="F:DNA topoisomerase type I (single strand cut, ATP-independent) activity"/>
    <property type="evidence" value="ECO:0007669"/>
    <property type="project" value="UniProtKB-EC"/>
</dbReference>
<reference evidence="17 18" key="1">
    <citation type="submission" date="2017-10" db="EMBL/GenBank/DDBJ databases">
        <title>Genomic analysis of the genus Acetobacter.</title>
        <authorList>
            <person name="Kim K.H."/>
            <person name="Chun B.H."/>
            <person name="Son A.R."/>
            <person name="Jeon C.O."/>
        </authorList>
    </citation>
    <scope>NUCLEOTIDE SEQUENCE [LARGE SCALE GENOMIC DNA]</scope>
    <source>
        <strain evidence="17 18">LHT 2458</strain>
    </source>
</reference>
<dbReference type="SUPFAM" id="SSF56712">
    <property type="entry name" value="Prokaryotic type I DNA topoisomerase"/>
    <property type="match status" value="1"/>
</dbReference>
<dbReference type="AlphaFoldDB" id="A0A2G4RFM4"/>
<dbReference type="InterPro" id="IPR003601">
    <property type="entry name" value="Topo_IA_2"/>
</dbReference>
<dbReference type="GO" id="GO:0008270">
    <property type="term" value="F:zinc ion binding"/>
    <property type="evidence" value="ECO:0007669"/>
    <property type="project" value="UniProtKB-KW"/>
</dbReference>
<name>A0A2G4RFM4_9PROT</name>
<evidence type="ECO:0000256" key="7">
    <source>
        <dbReference type="ARBA" id="ARBA00023029"/>
    </source>
</evidence>
<dbReference type="Pfam" id="PF01131">
    <property type="entry name" value="Topoisom_bac"/>
    <property type="match status" value="1"/>
</dbReference>
<dbReference type="PROSITE" id="PS52039">
    <property type="entry name" value="TOPO_IA_2"/>
    <property type="match status" value="1"/>
</dbReference>
<dbReference type="GO" id="GO:0043597">
    <property type="term" value="C:cytoplasmic replication fork"/>
    <property type="evidence" value="ECO:0007669"/>
    <property type="project" value="TreeGrafter"/>
</dbReference>
<dbReference type="InterPro" id="IPR013825">
    <property type="entry name" value="Topo_IA_cen_sub2"/>
</dbReference>
<dbReference type="Gene3D" id="2.70.20.10">
    <property type="entry name" value="Topoisomerase I, domain 3"/>
    <property type="match status" value="1"/>
</dbReference>
<dbReference type="InterPro" id="IPR013826">
    <property type="entry name" value="Topo_IA_cen_sub3"/>
</dbReference>
<dbReference type="Proteomes" id="UP000228751">
    <property type="component" value="Unassembled WGS sequence"/>
</dbReference>
<evidence type="ECO:0000259" key="16">
    <source>
        <dbReference type="PROSITE" id="PS52039"/>
    </source>
</evidence>
<organism evidence="17 18">
    <name type="scientific">Acetobacter pomorum</name>
    <dbReference type="NCBI Taxonomy" id="65959"/>
    <lineage>
        <taxon>Bacteria</taxon>
        <taxon>Pseudomonadati</taxon>
        <taxon>Pseudomonadota</taxon>
        <taxon>Alphaproteobacteria</taxon>
        <taxon>Acetobacterales</taxon>
        <taxon>Acetobacteraceae</taxon>
        <taxon>Acetobacter</taxon>
    </lineage>
</organism>
<sequence length="825" mass="91871">MPSFNRLVIAEKPTMAEDIAKAIAAMTGARPEKNTSEGCWVVGEDRVAWLYGHCYDSAPPEEYNPKWKNRDIEFLPIDVGFSDWKININKPPPPKDGRPPLNYEATVRRVSKLVSQATTVINSGDAGREGQLLVDELLNERGFDAWGPNTLRLWCSSLSKNDLIAALKMMKPNKEYYNVFLEARSRQIADWLYGLNLSRLYTALARQQGYDVNIRDGRVMTPILGMVVRRDVERANFKPVKFFGSVGHFKHEDGEFKAKWQPPKGAAYLDAEGRVLDQNVIKELIAKTSGKSGTITSFQKTRKKTSQPLPFSLATLQILCSSRFHMSADETLAVAIKLYDEYKIASYPRTSSQYLNNALAEDIVPAAMKAVSSCTAFKSLASGVDLKIRSPAWNDSKVTDHHGLIPLGALTEEIYNKLPPDVKQVYDVIVQRFICQFYPPAEADQTVLTVLCEGETFVGRGSVPVSPGWRKVTGSADDDDEDNKEPEDIFPPMKNGDPVESIGAEQTSGETKKPLEFTDGTLIKACMTPYLHEPDPILRKKLKDGGYVIGTEATRAAIILKLLGMSGSDKNMKQTDKNPMLTRIGKSKIVSTEFGRSLIASYPEEEYSLGMTALWEAGLGAIGQGQVKPQIFLDRLMGTIRERIKDAPNIKLNLRGLHVIQPLPGNGEECPNCHKGKLVTREFIPKGKRTPERYLTCSLASKDGECDYVKFQEKEKPKPIAGDGQQCPKCHKGHLITREISKPGPNKGKKFLGCSEKECDFTKWPDPPPLPGTGDACPKCHKGKVVTRERKPKAGEKTSTDRRFQCCSIRECDYVKFQNSSPKKR</sequence>
<evidence type="ECO:0000313" key="18">
    <source>
        <dbReference type="Proteomes" id="UP000228751"/>
    </source>
</evidence>
<dbReference type="Gene3D" id="1.10.460.10">
    <property type="entry name" value="Topoisomerase I, domain 2"/>
    <property type="match status" value="1"/>
</dbReference>
<gene>
    <name evidence="17" type="ORF">CSR02_01180</name>
</gene>
<feature type="domain" description="GRF-type" evidence="15">
    <location>
        <begin position="727"/>
        <end position="768"/>
    </location>
</feature>
<dbReference type="GO" id="GO:0003677">
    <property type="term" value="F:DNA binding"/>
    <property type="evidence" value="ECO:0007669"/>
    <property type="project" value="UniProtKB-KW"/>
</dbReference>
<dbReference type="SMART" id="SM00493">
    <property type="entry name" value="TOPRIM"/>
    <property type="match status" value="1"/>
</dbReference>
<evidence type="ECO:0000256" key="13">
    <source>
        <dbReference type="ARBA" id="ARBA00032877"/>
    </source>
</evidence>
<dbReference type="PROSITE" id="PS51999">
    <property type="entry name" value="ZF_GRF"/>
    <property type="match status" value="1"/>
</dbReference>
<dbReference type="InterPro" id="IPR003602">
    <property type="entry name" value="Topo_IA_DNA-bd_dom"/>
</dbReference>
<dbReference type="GO" id="GO:0006265">
    <property type="term" value="P:DNA topological change"/>
    <property type="evidence" value="ECO:0007669"/>
    <property type="project" value="InterPro"/>
</dbReference>
<evidence type="ECO:0000259" key="15">
    <source>
        <dbReference type="PROSITE" id="PS51999"/>
    </source>
</evidence>
<dbReference type="PANTHER" id="PTHR11390">
    <property type="entry name" value="PROKARYOTIC DNA TOPOISOMERASE"/>
    <property type="match status" value="1"/>
</dbReference>
<keyword evidence="8" id="KW-0238">DNA-binding</keyword>
<keyword evidence="5" id="KW-0863">Zinc-finger</keyword>
<dbReference type="InterPro" id="IPR006171">
    <property type="entry name" value="TOPRIM_dom"/>
</dbReference>
<dbReference type="GO" id="GO:0006310">
    <property type="term" value="P:DNA recombination"/>
    <property type="evidence" value="ECO:0007669"/>
    <property type="project" value="TreeGrafter"/>
</dbReference>
<keyword evidence="6" id="KW-0862">Zinc</keyword>
<evidence type="ECO:0000256" key="14">
    <source>
        <dbReference type="SAM" id="MobiDB-lite"/>
    </source>
</evidence>
<dbReference type="InterPro" id="IPR000380">
    <property type="entry name" value="Topo_IA"/>
</dbReference>
<dbReference type="InterPro" id="IPR010666">
    <property type="entry name" value="Znf_GRF"/>
</dbReference>
<comment type="similarity">
    <text evidence="2">Belongs to the type IA topoisomerase family.</text>
</comment>